<proteinExistence type="predicted"/>
<name>A0A9P7Q028_9HYPO</name>
<accession>A0A9P7Q028</accession>
<protein>
    <submittedName>
        <fullName evidence="1">Uncharacterized protein</fullName>
    </submittedName>
</protein>
<evidence type="ECO:0000313" key="1">
    <source>
        <dbReference type="EMBL" id="KAG6116883.1"/>
    </source>
</evidence>
<reference evidence="1 2" key="1">
    <citation type="journal article" date="2020" name="bioRxiv">
        <title>Whole genome comparisons of ergot fungi reveals the divergence and evolution of species within the genus Claviceps are the result of varying mechanisms driving genome evolution and host range expansion.</title>
        <authorList>
            <person name="Wyka S.A."/>
            <person name="Mondo S.J."/>
            <person name="Liu M."/>
            <person name="Dettman J."/>
            <person name="Nalam V."/>
            <person name="Broders K.D."/>
        </authorList>
    </citation>
    <scope>NUCLEOTIDE SEQUENCE [LARGE SCALE GENOMIC DNA]</scope>
    <source>
        <strain evidence="1 2">LM576</strain>
    </source>
</reference>
<dbReference type="EMBL" id="SRQM01000161">
    <property type="protein sequence ID" value="KAG6116883.1"/>
    <property type="molecule type" value="Genomic_DNA"/>
</dbReference>
<keyword evidence="2" id="KW-1185">Reference proteome</keyword>
<organism evidence="1 2">
    <name type="scientific">Claviceps humidiphila</name>
    <dbReference type="NCBI Taxonomy" id="1294629"/>
    <lineage>
        <taxon>Eukaryota</taxon>
        <taxon>Fungi</taxon>
        <taxon>Dikarya</taxon>
        <taxon>Ascomycota</taxon>
        <taxon>Pezizomycotina</taxon>
        <taxon>Sordariomycetes</taxon>
        <taxon>Hypocreomycetidae</taxon>
        <taxon>Hypocreales</taxon>
        <taxon>Clavicipitaceae</taxon>
        <taxon>Claviceps</taxon>
    </lineage>
</organism>
<sequence>MMMNSSAGQGDDVAETYASEVDPNLIRRHLMFDEFQDSVWGFVIYRCCNASDEDWKRMLRKIRSELEYKNTDYYISRDLVPFHNLHPIDDPSLYGASMDQVRAHFRSWIPENIKSRLRPEATDLDDITYKHLADMTPRYKYCLYVDDLCIESLDQDEDDSKCPVVKILNKDWEPYTLEEIKELGTIYNGTTPAPFLDGFTNDLAEDVGWMYMPVVYYLDRYFNLVKDDWHEQYMRPPFITGFESTFIGNWRKK</sequence>
<evidence type="ECO:0000313" key="2">
    <source>
        <dbReference type="Proteomes" id="UP000732380"/>
    </source>
</evidence>
<gene>
    <name evidence="1" type="ORF">E4U13_001561</name>
</gene>
<dbReference type="Proteomes" id="UP000732380">
    <property type="component" value="Unassembled WGS sequence"/>
</dbReference>
<comment type="caution">
    <text evidence="1">The sequence shown here is derived from an EMBL/GenBank/DDBJ whole genome shotgun (WGS) entry which is preliminary data.</text>
</comment>
<dbReference type="AlphaFoldDB" id="A0A9P7Q028"/>